<dbReference type="AlphaFoldDB" id="A0A1B6CQM9"/>
<evidence type="ECO:0000313" key="2">
    <source>
        <dbReference type="EMBL" id="JAS15684.1"/>
    </source>
</evidence>
<gene>
    <name evidence="2" type="ORF">g.10898</name>
</gene>
<organism evidence="2">
    <name type="scientific">Clastoptera arizonana</name>
    <name type="common">Arizona spittle bug</name>
    <dbReference type="NCBI Taxonomy" id="38151"/>
    <lineage>
        <taxon>Eukaryota</taxon>
        <taxon>Metazoa</taxon>
        <taxon>Ecdysozoa</taxon>
        <taxon>Arthropoda</taxon>
        <taxon>Hexapoda</taxon>
        <taxon>Insecta</taxon>
        <taxon>Pterygota</taxon>
        <taxon>Neoptera</taxon>
        <taxon>Paraneoptera</taxon>
        <taxon>Hemiptera</taxon>
        <taxon>Auchenorrhyncha</taxon>
        <taxon>Cercopoidea</taxon>
        <taxon>Clastopteridae</taxon>
        <taxon>Clastoptera</taxon>
    </lineage>
</organism>
<dbReference type="InterPro" id="IPR051135">
    <property type="entry name" value="Gal/GlcNAc/GalNAc_ST"/>
</dbReference>
<dbReference type="GO" id="GO:0006044">
    <property type="term" value="P:N-acetylglucosamine metabolic process"/>
    <property type="evidence" value="ECO:0007669"/>
    <property type="project" value="TreeGrafter"/>
</dbReference>
<protein>
    <recommendedName>
        <fullName evidence="1">Sulfotransferase domain-containing protein</fullName>
    </recommendedName>
</protein>
<dbReference type="InterPro" id="IPR000863">
    <property type="entry name" value="Sulfotransferase_dom"/>
</dbReference>
<evidence type="ECO:0000259" key="1">
    <source>
        <dbReference type="Pfam" id="PF00685"/>
    </source>
</evidence>
<sequence length="361" mass="42115">MNNIYRKENVTQLPHMTGEMNTIVNAQRRCIQKELKNYIFSSKVPIKIQKELIPERGGKPIINIVVTTWRSGSTFIGGVLDSHPGTYHFSEPLTEFKTVQIRGEPLASQAIKVLHNLLNCNFIETDKYLKVSKKNQHRLFTHNTRLWESCKNKKEICFLPEFLTPMCKLFPFVSMKIVHLRLRLIESLLEDQELNLKVVYLVRDPRGTMRSRYMQPWCRKQPDCGDVGRLCADLIDDYAAALRLKQLHPTKFIVVRYEDMSLNAIKEISNMFDFLGLYYSPKVQQFVTEHTTRNNSHAYKTYRDSSIVPLQWRQKLSFQIVDKIQQKCSIAMAAWGYLPVDNESNLRLFNPLVEPFNLPVT</sequence>
<accession>A0A1B6CQM9</accession>
<name>A0A1B6CQM9_9HEMI</name>
<dbReference type="Gene3D" id="3.40.50.300">
    <property type="entry name" value="P-loop containing nucleotide triphosphate hydrolases"/>
    <property type="match status" value="1"/>
</dbReference>
<dbReference type="InterPro" id="IPR027417">
    <property type="entry name" value="P-loop_NTPase"/>
</dbReference>
<proteinExistence type="predicted"/>
<reference evidence="2" key="1">
    <citation type="submission" date="2015-12" db="EMBL/GenBank/DDBJ databases">
        <title>De novo transcriptome assembly of four potential Pierce s Disease insect vectors from Arizona vineyards.</title>
        <authorList>
            <person name="Tassone E.E."/>
        </authorList>
    </citation>
    <scope>NUCLEOTIDE SEQUENCE</scope>
</reference>
<dbReference type="SUPFAM" id="SSF52540">
    <property type="entry name" value="P-loop containing nucleoside triphosphate hydrolases"/>
    <property type="match status" value="1"/>
</dbReference>
<dbReference type="GO" id="GO:0006790">
    <property type="term" value="P:sulfur compound metabolic process"/>
    <property type="evidence" value="ECO:0007669"/>
    <property type="project" value="TreeGrafter"/>
</dbReference>
<dbReference type="PANTHER" id="PTHR10704:SF44">
    <property type="entry name" value="LD35051P-RELATED"/>
    <property type="match status" value="1"/>
</dbReference>
<dbReference type="EMBL" id="GEDC01021614">
    <property type="protein sequence ID" value="JAS15684.1"/>
    <property type="molecule type" value="Transcribed_RNA"/>
</dbReference>
<dbReference type="Pfam" id="PF00685">
    <property type="entry name" value="Sulfotransfer_1"/>
    <property type="match status" value="1"/>
</dbReference>
<dbReference type="GO" id="GO:0001517">
    <property type="term" value="F:N-acetylglucosamine 6-O-sulfotransferase activity"/>
    <property type="evidence" value="ECO:0007669"/>
    <property type="project" value="TreeGrafter"/>
</dbReference>
<feature type="domain" description="Sulfotransferase" evidence="1">
    <location>
        <begin position="64"/>
        <end position="333"/>
    </location>
</feature>
<dbReference type="PANTHER" id="PTHR10704">
    <property type="entry name" value="CARBOHYDRATE SULFOTRANSFERASE"/>
    <property type="match status" value="1"/>
</dbReference>